<accession>A0A1T4VKU5</accession>
<keyword evidence="2 3" id="KW-0808">Transferase</keyword>
<dbReference type="GO" id="GO:0009244">
    <property type="term" value="P:lipopolysaccharide core region biosynthetic process"/>
    <property type="evidence" value="ECO:0007669"/>
    <property type="project" value="TreeGrafter"/>
</dbReference>
<dbReference type="Pfam" id="PF01075">
    <property type="entry name" value="Glyco_transf_9"/>
    <property type="match status" value="1"/>
</dbReference>
<dbReference type="CDD" id="cd03789">
    <property type="entry name" value="GT9_LPS_heptosyltransferase"/>
    <property type="match status" value="1"/>
</dbReference>
<dbReference type="AlphaFoldDB" id="A0A1T4VKU5"/>
<dbReference type="Gene3D" id="3.40.50.2000">
    <property type="entry name" value="Glycogen Phosphorylase B"/>
    <property type="match status" value="2"/>
</dbReference>
<dbReference type="GO" id="GO:0008713">
    <property type="term" value="F:ADP-heptose-lipopolysaccharide heptosyltransferase activity"/>
    <property type="evidence" value="ECO:0007669"/>
    <property type="project" value="TreeGrafter"/>
</dbReference>
<dbReference type="STRING" id="1121442.SAMN02745702_00565"/>
<dbReference type="InterPro" id="IPR051199">
    <property type="entry name" value="LPS_LOS_Heptosyltrfase"/>
</dbReference>
<dbReference type="RefSeq" id="WP_078683856.1">
    <property type="nucleotide sequence ID" value="NZ_FUYA01000001.1"/>
</dbReference>
<proteinExistence type="predicted"/>
<reference evidence="3 4" key="1">
    <citation type="submission" date="2017-02" db="EMBL/GenBank/DDBJ databases">
        <authorList>
            <person name="Peterson S.W."/>
        </authorList>
    </citation>
    <scope>NUCLEOTIDE SEQUENCE [LARGE SCALE GENOMIC DNA]</scope>
    <source>
        <strain evidence="3 4">DSM 18034</strain>
    </source>
</reference>
<evidence type="ECO:0000256" key="2">
    <source>
        <dbReference type="ARBA" id="ARBA00022679"/>
    </source>
</evidence>
<keyword evidence="4" id="KW-1185">Reference proteome</keyword>
<dbReference type="InterPro" id="IPR002201">
    <property type="entry name" value="Glyco_trans_9"/>
</dbReference>
<dbReference type="GO" id="GO:0005829">
    <property type="term" value="C:cytosol"/>
    <property type="evidence" value="ECO:0007669"/>
    <property type="project" value="TreeGrafter"/>
</dbReference>
<dbReference type="PANTHER" id="PTHR30160">
    <property type="entry name" value="TETRAACYLDISACCHARIDE 4'-KINASE-RELATED"/>
    <property type="match status" value="1"/>
</dbReference>
<dbReference type="Proteomes" id="UP000189733">
    <property type="component" value="Unassembled WGS sequence"/>
</dbReference>
<keyword evidence="1" id="KW-0328">Glycosyltransferase</keyword>
<evidence type="ECO:0000313" key="4">
    <source>
        <dbReference type="Proteomes" id="UP000189733"/>
    </source>
</evidence>
<organism evidence="3 4">
    <name type="scientific">Desulfobaculum bizertense DSM 18034</name>
    <dbReference type="NCBI Taxonomy" id="1121442"/>
    <lineage>
        <taxon>Bacteria</taxon>
        <taxon>Pseudomonadati</taxon>
        <taxon>Thermodesulfobacteriota</taxon>
        <taxon>Desulfovibrionia</taxon>
        <taxon>Desulfovibrionales</taxon>
        <taxon>Desulfovibrionaceae</taxon>
        <taxon>Desulfobaculum</taxon>
    </lineage>
</organism>
<dbReference type="OrthoDB" id="9760688at2"/>
<protein>
    <submittedName>
        <fullName evidence="3">ADP-heptose:LPS heptosyltransferase</fullName>
    </submittedName>
</protein>
<name>A0A1T4VKU5_9BACT</name>
<sequence length="339" mass="38185">MSSPLPKNWLAIRLSALGDLILTSGPLHYLHATHGWNFHVLTRKGIAPVLENHPGIDRLIFPNEHSLKGKEWFRAARELSERYKGWGLLDLHGTLRSQILTTFWKGPVRRYPKFSLTRRVFSRTRLNLLGERLNRYNVPQRYALAIEKEAPSREELRPRIWLTAQEKSFSDSFFTEHGLTERPVVALHPFATHPGKQWPIGHWLTLIRKLDAKGWSCLILGRSSEPLPAQELPENVVDATNASSLRETCALIARSRALVTGDSGPMHMGTALGVPTIGLFGPTTSHWGFFPSGEHDVVLESALHCRPCSLHGGKGCPDSIRCMRDIMPEQVLTEILRNS</sequence>
<dbReference type="SUPFAM" id="SSF53756">
    <property type="entry name" value="UDP-Glycosyltransferase/glycogen phosphorylase"/>
    <property type="match status" value="1"/>
</dbReference>
<dbReference type="EMBL" id="FUYA01000001">
    <property type="protein sequence ID" value="SKA65515.1"/>
    <property type="molecule type" value="Genomic_DNA"/>
</dbReference>
<evidence type="ECO:0000313" key="3">
    <source>
        <dbReference type="EMBL" id="SKA65515.1"/>
    </source>
</evidence>
<gene>
    <name evidence="3" type="ORF">SAMN02745702_00565</name>
</gene>
<evidence type="ECO:0000256" key="1">
    <source>
        <dbReference type="ARBA" id="ARBA00022676"/>
    </source>
</evidence>